<accession>A0A4Y2Q409</accession>
<gene>
    <name evidence="2" type="ORF">AVEN_219562_1</name>
    <name evidence="1" type="ORF">AVEN_224976_1</name>
</gene>
<proteinExistence type="predicted"/>
<keyword evidence="3" id="KW-1185">Reference proteome</keyword>
<dbReference type="EMBL" id="BGPR01297099">
    <property type="protein sequence ID" value="GBN58154.1"/>
    <property type="molecule type" value="Genomic_DNA"/>
</dbReference>
<dbReference type="Proteomes" id="UP000499080">
    <property type="component" value="Unassembled WGS sequence"/>
</dbReference>
<evidence type="ECO:0000313" key="2">
    <source>
        <dbReference type="EMBL" id="GBN58379.1"/>
    </source>
</evidence>
<organism evidence="1 3">
    <name type="scientific">Araneus ventricosus</name>
    <name type="common">Orbweaver spider</name>
    <name type="synonym">Epeira ventricosa</name>
    <dbReference type="NCBI Taxonomy" id="182803"/>
    <lineage>
        <taxon>Eukaryota</taxon>
        <taxon>Metazoa</taxon>
        <taxon>Ecdysozoa</taxon>
        <taxon>Arthropoda</taxon>
        <taxon>Chelicerata</taxon>
        <taxon>Arachnida</taxon>
        <taxon>Araneae</taxon>
        <taxon>Araneomorphae</taxon>
        <taxon>Entelegynae</taxon>
        <taxon>Araneoidea</taxon>
        <taxon>Araneidae</taxon>
        <taxon>Araneus</taxon>
    </lineage>
</organism>
<evidence type="ECO:0000313" key="1">
    <source>
        <dbReference type="EMBL" id="GBN58154.1"/>
    </source>
</evidence>
<name>A0A4Y2Q409_ARAVE</name>
<evidence type="ECO:0000313" key="3">
    <source>
        <dbReference type="Proteomes" id="UP000499080"/>
    </source>
</evidence>
<dbReference type="AlphaFoldDB" id="A0A4Y2Q409"/>
<reference evidence="1 3" key="1">
    <citation type="journal article" date="2019" name="Sci. Rep.">
        <title>Orb-weaving spider Araneus ventricosus genome elucidates the spidroin gene catalogue.</title>
        <authorList>
            <person name="Kono N."/>
            <person name="Nakamura H."/>
            <person name="Ohtoshi R."/>
            <person name="Moran D.A.P."/>
            <person name="Shinohara A."/>
            <person name="Yoshida Y."/>
            <person name="Fujiwara M."/>
            <person name="Mori M."/>
            <person name="Tomita M."/>
            <person name="Arakawa K."/>
        </authorList>
    </citation>
    <scope>NUCLEOTIDE SEQUENCE [LARGE SCALE GENOMIC DNA]</scope>
</reference>
<sequence length="54" mass="5950">SESCVKMILRRSSVRPRWPGGRGLALGPEVRCHPTPAEQCEFSSEIALEVLELA</sequence>
<comment type="caution">
    <text evidence="1">The sequence shown here is derived from an EMBL/GenBank/DDBJ whole genome shotgun (WGS) entry which is preliminary data.</text>
</comment>
<dbReference type="EMBL" id="BGPR01297202">
    <property type="protein sequence ID" value="GBN58379.1"/>
    <property type="molecule type" value="Genomic_DNA"/>
</dbReference>
<feature type="non-terminal residue" evidence="1">
    <location>
        <position position="1"/>
    </location>
</feature>
<protein>
    <submittedName>
        <fullName evidence="1">Uncharacterized protein</fullName>
    </submittedName>
</protein>